<feature type="region of interest" description="Disordered" evidence="1">
    <location>
        <begin position="74"/>
        <end position="117"/>
    </location>
</feature>
<dbReference type="AlphaFoldDB" id="A0AAE0ZKE4"/>
<protein>
    <submittedName>
        <fullName evidence="2">Uncharacterized protein</fullName>
    </submittedName>
</protein>
<reference evidence="2" key="1">
    <citation type="journal article" date="2023" name="G3 (Bethesda)">
        <title>A reference genome for the long-term kleptoplast-retaining sea slug Elysia crispata morphotype clarki.</title>
        <authorList>
            <person name="Eastman K.E."/>
            <person name="Pendleton A.L."/>
            <person name="Shaikh M.A."/>
            <person name="Suttiyut T."/>
            <person name="Ogas R."/>
            <person name="Tomko P."/>
            <person name="Gavelis G."/>
            <person name="Widhalm J.R."/>
            <person name="Wisecaver J.H."/>
        </authorList>
    </citation>
    <scope>NUCLEOTIDE SEQUENCE</scope>
    <source>
        <strain evidence="2">ECLA1</strain>
    </source>
</reference>
<gene>
    <name evidence="2" type="ORF">RRG08_034144</name>
</gene>
<evidence type="ECO:0000313" key="2">
    <source>
        <dbReference type="EMBL" id="KAK3771128.1"/>
    </source>
</evidence>
<keyword evidence="3" id="KW-1185">Reference proteome</keyword>
<dbReference type="Proteomes" id="UP001283361">
    <property type="component" value="Unassembled WGS sequence"/>
</dbReference>
<accession>A0AAE0ZKE4</accession>
<organism evidence="2 3">
    <name type="scientific">Elysia crispata</name>
    <name type="common">lettuce slug</name>
    <dbReference type="NCBI Taxonomy" id="231223"/>
    <lineage>
        <taxon>Eukaryota</taxon>
        <taxon>Metazoa</taxon>
        <taxon>Spiralia</taxon>
        <taxon>Lophotrochozoa</taxon>
        <taxon>Mollusca</taxon>
        <taxon>Gastropoda</taxon>
        <taxon>Heterobranchia</taxon>
        <taxon>Euthyneura</taxon>
        <taxon>Panpulmonata</taxon>
        <taxon>Sacoglossa</taxon>
        <taxon>Placobranchoidea</taxon>
        <taxon>Plakobranchidae</taxon>
        <taxon>Elysia</taxon>
    </lineage>
</organism>
<evidence type="ECO:0000313" key="3">
    <source>
        <dbReference type="Proteomes" id="UP001283361"/>
    </source>
</evidence>
<dbReference type="EMBL" id="JAWDGP010003771">
    <property type="protein sequence ID" value="KAK3771128.1"/>
    <property type="molecule type" value="Genomic_DNA"/>
</dbReference>
<name>A0AAE0ZKE4_9GAST</name>
<evidence type="ECO:0000256" key="1">
    <source>
        <dbReference type="SAM" id="MobiDB-lite"/>
    </source>
</evidence>
<proteinExistence type="predicted"/>
<sequence>MRAEFSQVVRHPVSNGLSLSTAGIGLVPQLVSSKGEDEELSYEELEAFSKTNFFLLKVLLAMVLLWKSKGEVPPGRPGWTRVTVRAPGRPARPDVDPLTWNRKPSHEGWNTGGMPSE</sequence>
<comment type="caution">
    <text evidence="2">The sequence shown here is derived from an EMBL/GenBank/DDBJ whole genome shotgun (WGS) entry which is preliminary data.</text>
</comment>